<evidence type="ECO:0000313" key="1">
    <source>
        <dbReference type="EMBL" id="CEN53963.1"/>
    </source>
</evidence>
<proteinExistence type="predicted"/>
<gene>
    <name evidence="1" type="ORF">CCAND93_670001</name>
</gene>
<organism evidence="1 2">
    <name type="scientific">Capnocytophaga canis</name>
    <dbReference type="NCBI Taxonomy" id="1848903"/>
    <lineage>
        <taxon>Bacteria</taxon>
        <taxon>Pseudomonadati</taxon>
        <taxon>Bacteroidota</taxon>
        <taxon>Flavobacteriia</taxon>
        <taxon>Flavobacteriales</taxon>
        <taxon>Flavobacteriaceae</taxon>
        <taxon>Capnocytophaga</taxon>
    </lineage>
</organism>
<evidence type="ECO:0008006" key="3">
    <source>
        <dbReference type="Google" id="ProtNLM"/>
    </source>
</evidence>
<name>A0A0B7IVI6_9FLAO</name>
<dbReference type="Proteomes" id="UP000038200">
    <property type="component" value="Unassembled WGS sequence"/>
</dbReference>
<protein>
    <recommendedName>
        <fullName evidence="3">ISXO2-like transposase domain-containing protein</fullName>
    </recommendedName>
</protein>
<dbReference type="AlphaFoldDB" id="A0A0B7IVI6"/>
<sequence length="68" mass="8368">MHIVIHQIKSWLRTIMVHVSKKHIERYFNEFCYRINRSQSKINIFHNTILRMINHKPITIKEIQNVNL</sequence>
<dbReference type="EMBL" id="CDOL01000258">
    <property type="protein sequence ID" value="CEN53963.1"/>
    <property type="molecule type" value="Genomic_DNA"/>
</dbReference>
<evidence type="ECO:0000313" key="2">
    <source>
        <dbReference type="Proteomes" id="UP000038200"/>
    </source>
</evidence>
<reference evidence="1 2" key="1">
    <citation type="submission" date="2015-01" db="EMBL/GenBank/DDBJ databases">
        <authorList>
            <person name="Xiang T."/>
            <person name="Song Y."/>
            <person name="Huang L."/>
            <person name="Wang B."/>
            <person name="Wu P."/>
        </authorList>
    </citation>
    <scope>NUCLEOTIDE SEQUENCE [LARGE SCALE GENOMIC DNA]</scope>
    <source>
        <strain evidence="1 2">CcD93</strain>
    </source>
</reference>
<accession>A0A0B7IVI6</accession>